<dbReference type="Proteomes" id="UP000053237">
    <property type="component" value="Unassembled WGS sequence"/>
</dbReference>
<dbReference type="EMBL" id="CAIX01000051">
    <property type="protein sequence ID" value="CCI43597.1"/>
    <property type="molecule type" value="Genomic_DNA"/>
</dbReference>
<keyword evidence="3" id="KW-1185">Reference proteome</keyword>
<evidence type="ECO:0000313" key="3">
    <source>
        <dbReference type="Proteomes" id="UP000053237"/>
    </source>
</evidence>
<feature type="compositionally biased region" description="Basic and acidic residues" evidence="1">
    <location>
        <begin position="538"/>
        <end position="548"/>
    </location>
</feature>
<feature type="compositionally biased region" description="Basic and acidic residues" evidence="1">
    <location>
        <begin position="355"/>
        <end position="365"/>
    </location>
</feature>
<dbReference type="AlphaFoldDB" id="A0A024GB82"/>
<feature type="region of interest" description="Disordered" evidence="1">
    <location>
        <begin position="524"/>
        <end position="602"/>
    </location>
</feature>
<proteinExistence type="predicted"/>
<feature type="compositionally biased region" description="Polar residues" evidence="1">
    <location>
        <begin position="367"/>
        <end position="399"/>
    </location>
</feature>
<name>A0A024GB82_9STRA</name>
<organism evidence="2 3">
    <name type="scientific">Albugo candida</name>
    <dbReference type="NCBI Taxonomy" id="65357"/>
    <lineage>
        <taxon>Eukaryota</taxon>
        <taxon>Sar</taxon>
        <taxon>Stramenopiles</taxon>
        <taxon>Oomycota</taxon>
        <taxon>Peronosporomycetes</taxon>
        <taxon>Albuginales</taxon>
        <taxon>Albuginaceae</taxon>
        <taxon>Albugo</taxon>
    </lineage>
</organism>
<sequence>MIPAPKYGMQSMGSQDLPRARLTAPYEKYTYAMLRSECYARSLSISGKSSITTKAGFIQLLYEYDKASSQHQNQNFQQNWKQHETMALPAPVRPPNLKFHQQASAMQNQVIVPGNVQRAETNTKQTRAKRGCRFRLINVLLTPTFATRWRDLRYEHNGNWLWVNVQELYLKHSELHDRLHFQDNLFVDIHPEIIVNHSAAKLRQMWSEILTMFKRAILQSRKSTNNGNVQANFSFSQSFFEFCWGRLDLLYLHKGLVMKPDLLDIVMEEKVRNESVCDAADLRKGLNAKTEFSGGQYRNENKNLQMSSTCSVAKQSVTQKSISRSYPMHRQIQNNETIVQTCPFDSQITRQVSQMEKKTNLREHAGGSSNNMQRRAQQSGKVQSAQNKQATPHTYQRNAPSFPISQVAGHDFSNATEFARHQMHNKENLVPAPPSKRSISQIASQIQEKGTLRERKAERFNTIQREAPEAEMSQEGRLGQLTSQREQINARNSLVTQEAGHTFSDSTGCDAQKLNTNVLSTPLKRQKAEKVPQIQEQDATRVCEVNRSDHRHRMDHKTGTFDQLHHDQRESYHDQKSDPGKVESTEYSALPRQLNDGSSTSIGVESMDATLVTSSRGSISQGIDKHEGPSNALDCQKAELEDNDDQADNPTLSTSNMAINSDQTEKYAIIEQLSGSSVDTMSLSTLLVEGSENNSDHDTQSTQMQEAQMAAQTKEYTFIAPDNTHKDDPICLTKSKCDNIAGTELDLVRPSKRMHATRAVCTTTTTHSSVMATTDRWDLLEERLRRINQSIDRCHEGLSSTSKLQECHRRDLEADLAFYTAIKRQLQQDLVMSMHSFDSNSYMTTSHTF</sequence>
<dbReference type="OrthoDB" id="165689at2759"/>
<comment type="caution">
    <text evidence="2">The sequence shown here is derived from an EMBL/GenBank/DDBJ whole genome shotgun (WGS) entry which is preliminary data.</text>
</comment>
<gene>
    <name evidence="2" type="ORF">BN9_043810</name>
</gene>
<feature type="region of interest" description="Disordered" evidence="1">
    <location>
        <begin position="351"/>
        <end position="407"/>
    </location>
</feature>
<feature type="compositionally biased region" description="Basic and acidic residues" evidence="1">
    <location>
        <begin position="556"/>
        <end position="584"/>
    </location>
</feature>
<evidence type="ECO:0000313" key="2">
    <source>
        <dbReference type="EMBL" id="CCI43597.1"/>
    </source>
</evidence>
<evidence type="ECO:0000256" key="1">
    <source>
        <dbReference type="SAM" id="MobiDB-lite"/>
    </source>
</evidence>
<protein>
    <submittedName>
        <fullName evidence="2">Uncharacterized protein</fullName>
    </submittedName>
</protein>
<accession>A0A024GB82</accession>
<reference evidence="2 3" key="1">
    <citation type="submission" date="2012-05" db="EMBL/GenBank/DDBJ databases">
        <title>Recombination and specialization in a pathogen metapopulation.</title>
        <authorList>
            <person name="Gardiner A."/>
            <person name="Kemen E."/>
            <person name="Schultz-Larsen T."/>
            <person name="MacLean D."/>
            <person name="Van Oosterhout C."/>
            <person name="Jones J.D.G."/>
        </authorList>
    </citation>
    <scope>NUCLEOTIDE SEQUENCE [LARGE SCALE GENOMIC DNA]</scope>
    <source>
        <strain evidence="2 3">Ac Nc2</strain>
    </source>
</reference>
<dbReference type="InParanoid" id="A0A024GB82"/>
<dbReference type="STRING" id="65357.A0A024GB82"/>